<sequence length="302" mass="33409">MTRTVVRASGLTKRYGSFTAVDDVDFTLAENRIYGLLGRNGAGKTTVMQMLTGQLFPDGGELDVFGRDPAEHADVLRRLCFIAESQRYPDSFKPSHVFRSAPWFFEHWDAEFAERLIDDFRLPLNRYIKKLSRGQLSAVGVIVGLASRAPLTFFDEPYLGLDAVARHIFYDRLLEDYAKHPRTIVLSTHLIDEVANLLEHILVIDEGRILLDRDADEVRGSATTVAGGRAAVESFVADRAVIGREGIGGLSSVTIDERLNQADRIKAAELGLELAPVSLQQLIIHITGTDLRADSTEQEAAA</sequence>
<dbReference type="PROSITE" id="PS50893">
    <property type="entry name" value="ABC_TRANSPORTER_2"/>
    <property type="match status" value="1"/>
</dbReference>
<dbReference type="InterPro" id="IPR003439">
    <property type="entry name" value="ABC_transporter-like_ATP-bd"/>
</dbReference>
<dbReference type="SMART" id="SM00382">
    <property type="entry name" value="AAA"/>
    <property type="match status" value="1"/>
</dbReference>
<evidence type="ECO:0000256" key="2">
    <source>
        <dbReference type="ARBA" id="ARBA00022741"/>
    </source>
</evidence>
<evidence type="ECO:0000256" key="3">
    <source>
        <dbReference type="ARBA" id="ARBA00022840"/>
    </source>
</evidence>
<dbReference type="CDD" id="cd03230">
    <property type="entry name" value="ABC_DR_subfamily_A"/>
    <property type="match status" value="1"/>
</dbReference>
<dbReference type="GO" id="GO:0005524">
    <property type="term" value="F:ATP binding"/>
    <property type="evidence" value="ECO:0007669"/>
    <property type="project" value="UniProtKB-KW"/>
</dbReference>
<dbReference type="InterPro" id="IPR051782">
    <property type="entry name" value="ABC_Transporter_VariousFunc"/>
</dbReference>
<dbReference type="Proteomes" id="UP001500002">
    <property type="component" value="Unassembled WGS sequence"/>
</dbReference>
<evidence type="ECO:0000313" key="5">
    <source>
        <dbReference type="EMBL" id="GAA1797835.1"/>
    </source>
</evidence>
<accession>A0ABP4XXQ3</accession>
<reference evidence="6" key="1">
    <citation type="journal article" date="2019" name="Int. J. Syst. Evol. Microbiol.">
        <title>The Global Catalogue of Microorganisms (GCM) 10K type strain sequencing project: providing services to taxonomists for standard genome sequencing and annotation.</title>
        <authorList>
            <consortium name="The Broad Institute Genomics Platform"/>
            <consortium name="The Broad Institute Genome Sequencing Center for Infectious Disease"/>
            <person name="Wu L."/>
            <person name="Ma J."/>
        </authorList>
    </citation>
    <scope>NUCLEOTIDE SEQUENCE [LARGE SCALE GENOMIC DNA]</scope>
    <source>
        <strain evidence="6">JCM 14322</strain>
    </source>
</reference>
<dbReference type="PANTHER" id="PTHR42939:SF1">
    <property type="entry name" value="ABC TRANSPORTER ATP-BINDING PROTEIN ALBC-RELATED"/>
    <property type="match status" value="1"/>
</dbReference>
<dbReference type="RefSeq" id="WP_344292463.1">
    <property type="nucleotide sequence ID" value="NZ_BAAANJ010000001.1"/>
</dbReference>
<dbReference type="InterPro" id="IPR027417">
    <property type="entry name" value="P-loop_NTPase"/>
</dbReference>
<keyword evidence="6" id="KW-1185">Reference proteome</keyword>
<name>A0ABP4XXQ3_9MICO</name>
<keyword evidence="2" id="KW-0547">Nucleotide-binding</keyword>
<proteinExistence type="predicted"/>
<dbReference type="InterPro" id="IPR003593">
    <property type="entry name" value="AAA+_ATPase"/>
</dbReference>
<keyword evidence="1" id="KW-0813">Transport</keyword>
<dbReference type="Pfam" id="PF00005">
    <property type="entry name" value="ABC_tran"/>
    <property type="match status" value="1"/>
</dbReference>
<organism evidence="5 6">
    <name type="scientific">Agromyces neolithicus</name>
    <dbReference type="NCBI Taxonomy" id="269420"/>
    <lineage>
        <taxon>Bacteria</taxon>
        <taxon>Bacillati</taxon>
        <taxon>Actinomycetota</taxon>
        <taxon>Actinomycetes</taxon>
        <taxon>Micrococcales</taxon>
        <taxon>Microbacteriaceae</taxon>
        <taxon>Agromyces</taxon>
    </lineage>
</organism>
<keyword evidence="3 5" id="KW-0067">ATP-binding</keyword>
<dbReference type="PANTHER" id="PTHR42939">
    <property type="entry name" value="ABC TRANSPORTER ATP-BINDING PROTEIN ALBC-RELATED"/>
    <property type="match status" value="1"/>
</dbReference>
<comment type="caution">
    <text evidence="5">The sequence shown here is derived from an EMBL/GenBank/DDBJ whole genome shotgun (WGS) entry which is preliminary data.</text>
</comment>
<evidence type="ECO:0000259" key="4">
    <source>
        <dbReference type="PROSITE" id="PS50893"/>
    </source>
</evidence>
<gene>
    <name evidence="5" type="ORF">GCM10009749_01780</name>
</gene>
<evidence type="ECO:0000256" key="1">
    <source>
        <dbReference type="ARBA" id="ARBA00022448"/>
    </source>
</evidence>
<evidence type="ECO:0000313" key="6">
    <source>
        <dbReference type="Proteomes" id="UP001500002"/>
    </source>
</evidence>
<feature type="domain" description="ABC transporter" evidence="4">
    <location>
        <begin position="6"/>
        <end position="231"/>
    </location>
</feature>
<dbReference type="Gene3D" id="3.40.50.300">
    <property type="entry name" value="P-loop containing nucleotide triphosphate hydrolases"/>
    <property type="match status" value="1"/>
</dbReference>
<protein>
    <submittedName>
        <fullName evidence="5">ABC transporter ATP-binding protein</fullName>
    </submittedName>
</protein>
<dbReference type="EMBL" id="BAAANJ010000001">
    <property type="protein sequence ID" value="GAA1797835.1"/>
    <property type="molecule type" value="Genomic_DNA"/>
</dbReference>
<dbReference type="SUPFAM" id="SSF52540">
    <property type="entry name" value="P-loop containing nucleoside triphosphate hydrolases"/>
    <property type="match status" value="1"/>
</dbReference>